<evidence type="ECO:0000313" key="1">
    <source>
        <dbReference type="EMBL" id="MBK1468660.1"/>
    </source>
</evidence>
<gene>
    <name evidence="1" type="ORF">IBJ83_04935</name>
</gene>
<dbReference type="Proteomes" id="UP000823123">
    <property type="component" value="Unassembled WGS sequence"/>
</dbReference>
<reference evidence="1 2" key="1">
    <citation type="submission" date="2020-09" db="EMBL/GenBank/DDBJ databases">
        <title>Parvimonas S3374 sp. nov.</title>
        <authorList>
            <person name="Buhl M."/>
        </authorList>
    </citation>
    <scope>NUCLEOTIDE SEQUENCE [LARGE SCALE GENOMIC DNA]</scope>
    <source>
        <strain evidence="1 2">S3374</strain>
    </source>
</reference>
<evidence type="ECO:0000313" key="2">
    <source>
        <dbReference type="Proteomes" id="UP000823123"/>
    </source>
</evidence>
<evidence type="ECO:0008006" key="3">
    <source>
        <dbReference type="Google" id="ProtNLM"/>
    </source>
</evidence>
<keyword evidence="2" id="KW-1185">Reference proteome</keyword>
<comment type="caution">
    <text evidence="1">The sequence shown here is derived from an EMBL/GenBank/DDBJ whole genome shotgun (WGS) entry which is preliminary data.</text>
</comment>
<sequence>MKQVIININSGLYDECKGVRRIIVEGSLIKFFDDLTEDTNSFIKITDIKNKKRIINKNFITDVYEIERSEK</sequence>
<proteinExistence type="predicted"/>
<protein>
    <recommendedName>
        <fullName evidence="3">DUF2187 domain-containing protein</fullName>
    </recommendedName>
</protein>
<name>A0ABS1CB53_9FIRM</name>
<organism evidence="1 2">
    <name type="scientific">Parvimonas parva</name>
    <dbReference type="NCBI Taxonomy" id="2769485"/>
    <lineage>
        <taxon>Bacteria</taxon>
        <taxon>Bacillati</taxon>
        <taxon>Bacillota</taxon>
        <taxon>Tissierellia</taxon>
        <taxon>Tissierellales</taxon>
        <taxon>Peptoniphilaceae</taxon>
        <taxon>Parvimonas</taxon>
    </lineage>
</organism>
<dbReference type="EMBL" id="JACVDA010000011">
    <property type="protein sequence ID" value="MBK1468660.1"/>
    <property type="molecule type" value="Genomic_DNA"/>
</dbReference>
<accession>A0ABS1CB53</accession>
<dbReference type="RefSeq" id="WP_201275614.1">
    <property type="nucleotide sequence ID" value="NZ_JACVDA010000011.1"/>
</dbReference>